<gene>
    <name evidence="14" type="ORF">MJB10_17345</name>
</gene>
<keyword evidence="2" id="KW-1003">Cell membrane</keyword>
<evidence type="ECO:0000256" key="5">
    <source>
        <dbReference type="ARBA" id="ARBA00022692"/>
    </source>
</evidence>
<dbReference type="Pfam" id="PF02518">
    <property type="entry name" value="HATPase_c"/>
    <property type="match status" value="1"/>
</dbReference>
<dbReference type="SUPFAM" id="SSF55874">
    <property type="entry name" value="ATPase domain of HSP90 chaperone/DNA topoisomerase II/histidine kinase"/>
    <property type="match status" value="1"/>
</dbReference>
<dbReference type="GO" id="GO:0005524">
    <property type="term" value="F:ATP binding"/>
    <property type="evidence" value="ECO:0007669"/>
    <property type="project" value="UniProtKB-KW"/>
</dbReference>
<keyword evidence="3" id="KW-0597">Phosphoprotein</keyword>
<reference evidence="14" key="1">
    <citation type="submission" date="2022-02" db="EMBL/GenBank/DDBJ databases">
        <title>Paenibacillus sp. MBLB1832 Whole Genome Shotgun Sequencing.</title>
        <authorList>
            <person name="Hwang C.Y."/>
            <person name="Cho E.-S."/>
            <person name="Seo M.-J."/>
        </authorList>
    </citation>
    <scope>NUCLEOTIDE SEQUENCE</scope>
    <source>
        <strain evidence="14">MBLB1832</strain>
    </source>
</reference>
<evidence type="ECO:0000256" key="12">
    <source>
        <dbReference type="SAM" id="Phobius"/>
    </source>
</evidence>
<dbReference type="SMART" id="SM00304">
    <property type="entry name" value="HAMP"/>
    <property type="match status" value="1"/>
</dbReference>
<sequence>MYDQQVMDLLNKYNSDYTIPNFPSTSEQSRINLYLSSFSFDRPEVRGVFLFANNGILFSNLSVESVLPYWERQRNEVWMKSVVEADGKAILIAPHVGNYYRNRSDQVFSIARLIKEPYSQRSIGMIKIDLSPQVFERILSSVSLTTNSKLIVVNNEDEQFYPITSPSNNHVLSENKEVALQGADYIRQEQVSHLTGLKFIGLLSLNDLQEEANIVVRFILYTLGISILLSMILSFVFSKRLTTAIKHLHAKMKRVQNGDFEGKAEFITNDEIGYLARGFNSMVTEINRLVNEVFETKVREREAELTALQSQINPHFLYNTLELISMMAIENKQYDISDVAASLGKQLRYTVDKQQRPVKLREEFHFVEAFLRIHEVRRGERLQVCVQADEAVLEVLVPKLIIQPLVENALEHGLQDGGGRIEVKAALIGEVVNIWVTDNGVGMTSEKLDQMMKSLHNDTNTGQGDLEGEKFGQIRKGFALRNVHQRLRLLYGKAYGLDIVSKDARGSTFRLTLPYEKTSSFLDAHERGSDYE</sequence>
<name>A0AA96RJ82_9BACL</name>
<keyword evidence="7 14" id="KW-0418">Kinase</keyword>
<feature type="transmembrane region" description="Helical" evidence="12">
    <location>
        <begin position="218"/>
        <end position="237"/>
    </location>
</feature>
<keyword evidence="8" id="KW-0067">ATP-binding</keyword>
<dbReference type="EC" id="2.7.13.3" evidence="14"/>
<dbReference type="SUPFAM" id="SSF158472">
    <property type="entry name" value="HAMP domain-like"/>
    <property type="match status" value="1"/>
</dbReference>
<dbReference type="InterPro" id="IPR003660">
    <property type="entry name" value="HAMP_dom"/>
</dbReference>
<accession>A0AA96RJ82</accession>
<feature type="domain" description="HAMP" evidence="13">
    <location>
        <begin position="239"/>
        <end position="291"/>
    </location>
</feature>
<dbReference type="PROSITE" id="PS50885">
    <property type="entry name" value="HAMP"/>
    <property type="match status" value="1"/>
</dbReference>
<keyword evidence="5 12" id="KW-0812">Transmembrane</keyword>
<proteinExistence type="predicted"/>
<dbReference type="Pfam" id="PF00672">
    <property type="entry name" value="HAMP"/>
    <property type="match status" value="1"/>
</dbReference>
<dbReference type="Pfam" id="PF06580">
    <property type="entry name" value="His_kinase"/>
    <property type="match status" value="1"/>
</dbReference>
<dbReference type="InterPro" id="IPR050640">
    <property type="entry name" value="Bact_2-comp_sensor_kinase"/>
</dbReference>
<evidence type="ECO:0000256" key="4">
    <source>
        <dbReference type="ARBA" id="ARBA00022679"/>
    </source>
</evidence>
<dbReference type="KEGG" id="proo:MJB10_17345"/>
<dbReference type="GO" id="GO:0005886">
    <property type="term" value="C:plasma membrane"/>
    <property type="evidence" value="ECO:0007669"/>
    <property type="project" value="UniProtKB-SubCell"/>
</dbReference>
<evidence type="ECO:0000256" key="2">
    <source>
        <dbReference type="ARBA" id="ARBA00022475"/>
    </source>
</evidence>
<dbReference type="EMBL" id="CP130319">
    <property type="protein sequence ID" value="WNR42876.1"/>
    <property type="molecule type" value="Genomic_DNA"/>
</dbReference>
<dbReference type="PANTHER" id="PTHR34220:SF11">
    <property type="entry name" value="SENSOR PROTEIN KINASE HPTS"/>
    <property type="match status" value="1"/>
</dbReference>
<keyword evidence="15" id="KW-1185">Reference proteome</keyword>
<keyword evidence="4 14" id="KW-0808">Transferase</keyword>
<dbReference type="InterPro" id="IPR010559">
    <property type="entry name" value="Sig_transdc_His_kin_internal"/>
</dbReference>
<protein>
    <submittedName>
        <fullName evidence="14">Sensor histidine kinase</fullName>
        <ecNumber evidence="14">2.7.13.3</ecNumber>
    </submittedName>
</protein>
<keyword evidence="6" id="KW-0547">Nucleotide-binding</keyword>
<dbReference type="CDD" id="cd06225">
    <property type="entry name" value="HAMP"/>
    <property type="match status" value="1"/>
</dbReference>
<evidence type="ECO:0000313" key="14">
    <source>
        <dbReference type="EMBL" id="WNR42876.1"/>
    </source>
</evidence>
<dbReference type="InterPro" id="IPR036890">
    <property type="entry name" value="HATPase_C_sf"/>
</dbReference>
<dbReference type="Gene3D" id="6.10.340.10">
    <property type="match status" value="1"/>
</dbReference>
<evidence type="ECO:0000256" key="11">
    <source>
        <dbReference type="ARBA" id="ARBA00023136"/>
    </source>
</evidence>
<evidence type="ECO:0000256" key="9">
    <source>
        <dbReference type="ARBA" id="ARBA00022989"/>
    </source>
</evidence>
<comment type="subcellular location">
    <subcellularLocation>
        <location evidence="1">Cell membrane</location>
        <topology evidence="1">Multi-pass membrane protein</topology>
    </subcellularLocation>
</comment>
<keyword evidence="11 12" id="KW-0472">Membrane</keyword>
<evidence type="ECO:0000256" key="3">
    <source>
        <dbReference type="ARBA" id="ARBA00022553"/>
    </source>
</evidence>
<evidence type="ECO:0000256" key="7">
    <source>
        <dbReference type="ARBA" id="ARBA00022777"/>
    </source>
</evidence>
<dbReference type="AlphaFoldDB" id="A0AA96RJ82"/>
<dbReference type="Proteomes" id="UP001304650">
    <property type="component" value="Chromosome"/>
</dbReference>
<evidence type="ECO:0000259" key="13">
    <source>
        <dbReference type="PROSITE" id="PS50885"/>
    </source>
</evidence>
<keyword evidence="9 12" id="KW-1133">Transmembrane helix</keyword>
<dbReference type="GO" id="GO:0000155">
    <property type="term" value="F:phosphorelay sensor kinase activity"/>
    <property type="evidence" value="ECO:0007669"/>
    <property type="project" value="InterPro"/>
</dbReference>
<evidence type="ECO:0000256" key="1">
    <source>
        <dbReference type="ARBA" id="ARBA00004651"/>
    </source>
</evidence>
<evidence type="ECO:0000256" key="10">
    <source>
        <dbReference type="ARBA" id="ARBA00023012"/>
    </source>
</evidence>
<dbReference type="RefSeq" id="WP_314796683.1">
    <property type="nucleotide sequence ID" value="NZ_CP130319.1"/>
</dbReference>
<evidence type="ECO:0000256" key="6">
    <source>
        <dbReference type="ARBA" id="ARBA00022741"/>
    </source>
</evidence>
<organism evidence="14 15">
    <name type="scientific">Paenibacillus roseopurpureus</name>
    <dbReference type="NCBI Taxonomy" id="2918901"/>
    <lineage>
        <taxon>Bacteria</taxon>
        <taxon>Bacillati</taxon>
        <taxon>Bacillota</taxon>
        <taxon>Bacilli</taxon>
        <taxon>Bacillales</taxon>
        <taxon>Paenibacillaceae</taxon>
        <taxon>Paenibacillus</taxon>
    </lineage>
</organism>
<dbReference type="Gene3D" id="3.30.565.10">
    <property type="entry name" value="Histidine kinase-like ATPase, C-terminal domain"/>
    <property type="match status" value="1"/>
</dbReference>
<dbReference type="SMART" id="SM00387">
    <property type="entry name" value="HATPase_c"/>
    <property type="match status" value="1"/>
</dbReference>
<evidence type="ECO:0000313" key="15">
    <source>
        <dbReference type="Proteomes" id="UP001304650"/>
    </source>
</evidence>
<keyword evidence="10" id="KW-0902">Two-component regulatory system</keyword>
<evidence type="ECO:0000256" key="8">
    <source>
        <dbReference type="ARBA" id="ARBA00022840"/>
    </source>
</evidence>
<dbReference type="PANTHER" id="PTHR34220">
    <property type="entry name" value="SENSOR HISTIDINE KINASE YPDA"/>
    <property type="match status" value="1"/>
</dbReference>
<dbReference type="InterPro" id="IPR003594">
    <property type="entry name" value="HATPase_dom"/>
</dbReference>